<organism evidence="3 4">
    <name type="scientific">Actinomadura alba</name>
    <dbReference type="NCBI Taxonomy" id="406431"/>
    <lineage>
        <taxon>Bacteria</taxon>
        <taxon>Bacillati</taxon>
        <taxon>Actinomycetota</taxon>
        <taxon>Actinomycetes</taxon>
        <taxon>Streptosporangiales</taxon>
        <taxon>Thermomonosporaceae</taxon>
        <taxon>Actinomadura</taxon>
    </lineage>
</organism>
<proteinExistence type="inferred from homology"/>
<dbReference type="Pfam" id="PF01320">
    <property type="entry name" value="Colicin_Pyocin"/>
    <property type="match status" value="1"/>
</dbReference>
<keyword evidence="2" id="KW-0079">Bacteriocin immunity</keyword>
<dbReference type="SUPFAM" id="SSF47345">
    <property type="entry name" value="Colicin E immunity proteins"/>
    <property type="match status" value="1"/>
</dbReference>
<dbReference type="InterPro" id="IPR035900">
    <property type="entry name" value="Colicin_E_sf"/>
</dbReference>
<evidence type="ECO:0000313" key="3">
    <source>
        <dbReference type="EMBL" id="MBC6469686.1"/>
    </source>
</evidence>
<accession>A0ABR7LY23</accession>
<dbReference type="Proteomes" id="UP000805614">
    <property type="component" value="Unassembled WGS sequence"/>
</dbReference>
<dbReference type="Gene3D" id="1.10.1200.20">
    <property type="entry name" value="Colicin E immunity protein"/>
    <property type="match status" value="1"/>
</dbReference>
<protein>
    <submittedName>
        <fullName evidence="3">Bacteriocin immunity protein</fullName>
    </submittedName>
</protein>
<evidence type="ECO:0000313" key="4">
    <source>
        <dbReference type="Proteomes" id="UP000805614"/>
    </source>
</evidence>
<keyword evidence="4" id="KW-1185">Reference proteome</keyword>
<comment type="caution">
    <text evidence="3">The sequence shown here is derived from an EMBL/GenBank/DDBJ whole genome shotgun (WGS) entry which is preliminary data.</text>
</comment>
<dbReference type="InterPro" id="IPR000290">
    <property type="entry name" value="Colicin_pyocin"/>
</dbReference>
<evidence type="ECO:0000256" key="1">
    <source>
        <dbReference type="ARBA" id="ARBA00009346"/>
    </source>
</evidence>
<sequence>MPDIAREELIEIVRRIQDVDPEVDYYVDLFEANILDPRGSGLIYWPPEELEDATPEEIVDVALSYRPIEL</sequence>
<dbReference type="EMBL" id="JABVEC010000030">
    <property type="protein sequence ID" value="MBC6469686.1"/>
    <property type="molecule type" value="Genomic_DNA"/>
</dbReference>
<evidence type="ECO:0000256" key="2">
    <source>
        <dbReference type="ARBA" id="ARBA00023025"/>
    </source>
</evidence>
<reference evidence="3 4" key="1">
    <citation type="submission" date="2020-06" db="EMBL/GenBank/DDBJ databases">
        <title>Actinomadura xiongansis sp. nov., isolated from soil of Baiyangdian.</title>
        <authorList>
            <person name="Zhang X."/>
        </authorList>
    </citation>
    <scope>NUCLEOTIDE SEQUENCE [LARGE SCALE GENOMIC DNA]</scope>
    <source>
        <strain evidence="3 4">HBUM206468</strain>
    </source>
</reference>
<gene>
    <name evidence="3" type="ORF">HKK74_29965</name>
</gene>
<name>A0ABR7LY23_9ACTN</name>
<comment type="similarity">
    <text evidence="1">Belongs to the colicins ColE2/ColE8/ColE9 and pyocins S1/S2 family.</text>
</comment>